<reference evidence="1" key="1">
    <citation type="submission" date="2019-03" db="EMBL/GenBank/DDBJ databases">
        <authorList>
            <person name="Hao L."/>
        </authorList>
    </citation>
    <scope>NUCLEOTIDE SEQUENCE</scope>
</reference>
<accession>A0A485M0I2</accession>
<sequence>MPEELGVIHCLSSKEKQLIKFIRELGWGDLKIRIENSQPVLIYEAIKTIRLEEEPAQQRKNYHKHVQANRFKNK</sequence>
<evidence type="ECO:0000313" key="1">
    <source>
        <dbReference type="EMBL" id="VFU14736.1"/>
    </source>
</evidence>
<dbReference type="EMBL" id="CAADRN010000181">
    <property type="protein sequence ID" value="VFU14736.1"/>
    <property type="molecule type" value="Genomic_DNA"/>
</dbReference>
<dbReference type="AlphaFoldDB" id="A0A485M0I2"/>
<protein>
    <submittedName>
        <fullName evidence="1">Uncharacterized protein</fullName>
    </submittedName>
</protein>
<organism evidence="1">
    <name type="scientific">anaerobic digester metagenome</name>
    <dbReference type="NCBI Taxonomy" id="1263854"/>
    <lineage>
        <taxon>unclassified sequences</taxon>
        <taxon>metagenomes</taxon>
        <taxon>ecological metagenomes</taxon>
    </lineage>
</organism>
<name>A0A485M0I2_9ZZZZ</name>
<gene>
    <name evidence="1" type="ORF">SCFA_2610001</name>
</gene>
<proteinExistence type="predicted"/>